<feature type="domain" description="SnoaL-like" evidence="1">
    <location>
        <begin position="4"/>
        <end position="129"/>
    </location>
</feature>
<comment type="caution">
    <text evidence="2">The sequence shown here is derived from an EMBL/GenBank/DDBJ whole genome shotgun (WGS) entry which is preliminary data.</text>
</comment>
<dbReference type="InterPro" id="IPR037401">
    <property type="entry name" value="SnoaL-like"/>
</dbReference>
<reference evidence="2 3" key="1">
    <citation type="submission" date="2020-08" db="EMBL/GenBank/DDBJ databases">
        <title>Sequencing the genomes of 1000 actinobacteria strains.</title>
        <authorList>
            <person name="Klenk H.-P."/>
        </authorList>
    </citation>
    <scope>NUCLEOTIDE SEQUENCE [LARGE SCALE GENOMIC DNA]</scope>
    <source>
        <strain evidence="2 3">DSM 43851</strain>
    </source>
</reference>
<sequence length="159" mass="18141">MTDLIALEEIRRLKYRYLRSLDLKRWDEFAQTLAVDATADYGTPVYGERLRLAGRDEIVAFMSRRLGPDVITVHLAGQPEIDIDGDEATGTWGMQDTVIATERQVVIQGAAFYEDRYRCGEDGVWRISHTGYDRTYEAMFALTDLPGFKLTANRWAGVR</sequence>
<evidence type="ECO:0000313" key="2">
    <source>
        <dbReference type="EMBL" id="MBB5896522.1"/>
    </source>
</evidence>
<dbReference type="RefSeq" id="WP_184868164.1">
    <property type="nucleotide sequence ID" value="NZ_BAAAWY010000016.1"/>
</dbReference>
<dbReference type="Proteomes" id="UP000585638">
    <property type="component" value="Unassembled WGS sequence"/>
</dbReference>
<evidence type="ECO:0000313" key="3">
    <source>
        <dbReference type="Proteomes" id="UP000585638"/>
    </source>
</evidence>
<keyword evidence="3" id="KW-1185">Reference proteome</keyword>
<proteinExistence type="predicted"/>
<evidence type="ECO:0000259" key="1">
    <source>
        <dbReference type="Pfam" id="PF13577"/>
    </source>
</evidence>
<organism evidence="2 3">
    <name type="scientific">Kutzneria kofuensis</name>
    <dbReference type="NCBI Taxonomy" id="103725"/>
    <lineage>
        <taxon>Bacteria</taxon>
        <taxon>Bacillati</taxon>
        <taxon>Actinomycetota</taxon>
        <taxon>Actinomycetes</taxon>
        <taxon>Pseudonocardiales</taxon>
        <taxon>Pseudonocardiaceae</taxon>
        <taxon>Kutzneria</taxon>
    </lineage>
</organism>
<dbReference type="Pfam" id="PF13577">
    <property type="entry name" value="SnoaL_4"/>
    <property type="match status" value="1"/>
</dbReference>
<dbReference type="EMBL" id="JACHIR010000001">
    <property type="protein sequence ID" value="MBB5896522.1"/>
    <property type="molecule type" value="Genomic_DNA"/>
</dbReference>
<gene>
    <name evidence="2" type="ORF">BJ998_007718</name>
</gene>
<dbReference type="Gene3D" id="3.10.450.50">
    <property type="match status" value="1"/>
</dbReference>
<protein>
    <recommendedName>
        <fullName evidence="1">SnoaL-like domain-containing protein</fullName>
    </recommendedName>
</protein>
<name>A0A7W9KPV7_9PSEU</name>
<dbReference type="InterPro" id="IPR032710">
    <property type="entry name" value="NTF2-like_dom_sf"/>
</dbReference>
<dbReference type="SUPFAM" id="SSF54427">
    <property type="entry name" value="NTF2-like"/>
    <property type="match status" value="1"/>
</dbReference>
<accession>A0A7W9KPV7</accession>
<dbReference type="AlphaFoldDB" id="A0A7W9KPV7"/>